<comment type="caution">
    <text evidence="2">The sequence shown here is derived from an EMBL/GenBank/DDBJ whole genome shotgun (WGS) entry which is preliminary data.</text>
</comment>
<dbReference type="Pfam" id="PF01047">
    <property type="entry name" value="MarR"/>
    <property type="match status" value="1"/>
</dbReference>
<dbReference type="SMART" id="SM00347">
    <property type="entry name" value="HTH_MARR"/>
    <property type="match status" value="1"/>
</dbReference>
<dbReference type="Proteomes" id="UP000032360">
    <property type="component" value="Unassembled WGS sequence"/>
</dbReference>
<dbReference type="RefSeq" id="WP_052605375.1">
    <property type="nucleotide sequence ID" value="NZ_JXYS01000040.1"/>
</dbReference>
<protein>
    <submittedName>
        <fullName evidence="2">HTH-type transcriptional regulator MhqR</fullName>
    </submittedName>
</protein>
<sequence>MDDDFDPIAEAKANWDKRWPEHSTYMAAATSIMRAQQLILKAADDSLKPYGLTFARYEALMLLSFTKKGELPLSKLGQRLMIHPTSVTNIIDKLTSDGLVERISHPTDRRTTLARITDLGTKLAQEATKAIHDVDFGIGHLKENQNLELIKLINAVRGLSK</sequence>
<proteinExistence type="predicted"/>
<dbReference type="PRINTS" id="PR00598">
    <property type="entry name" value="HTHMARR"/>
</dbReference>
<dbReference type="OrthoDB" id="3296622at2"/>
<dbReference type="InterPro" id="IPR036388">
    <property type="entry name" value="WH-like_DNA-bd_sf"/>
</dbReference>
<organism evidence="2 3">
    <name type="scientific">Acidithrix ferrooxidans</name>
    <dbReference type="NCBI Taxonomy" id="1280514"/>
    <lineage>
        <taxon>Bacteria</taxon>
        <taxon>Bacillati</taxon>
        <taxon>Actinomycetota</taxon>
        <taxon>Acidimicrobiia</taxon>
        <taxon>Acidimicrobiales</taxon>
        <taxon>Acidimicrobiaceae</taxon>
        <taxon>Acidithrix</taxon>
    </lineage>
</organism>
<evidence type="ECO:0000313" key="3">
    <source>
        <dbReference type="Proteomes" id="UP000032360"/>
    </source>
</evidence>
<feature type="domain" description="HTH marR-type" evidence="1">
    <location>
        <begin position="25"/>
        <end position="158"/>
    </location>
</feature>
<dbReference type="GO" id="GO:0003700">
    <property type="term" value="F:DNA-binding transcription factor activity"/>
    <property type="evidence" value="ECO:0007669"/>
    <property type="project" value="InterPro"/>
</dbReference>
<accession>A0A0D8HHY6</accession>
<dbReference type="SUPFAM" id="SSF46785">
    <property type="entry name" value="Winged helix' DNA-binding domain"/>
    <property type="match status" value="1"/>
</dbReference>
<dbReference type="InterPro" id="IPR000835">
    <property type="entry name" value="HTH_MarR-typ"/>
</dbReference>
<reference evidence="2 3" key="1">
    <citation type="submission" date="2015-01" db="EMBL/GenBank/DDBJ databases">
        <title>Draft genome of the acidophilic iron oxidizer Acidithrix ferrooxidans strain Py-F3.</title>
        <authorList>
            <person name="Poehlein A."/>
            <person name="Eisen S."/>
            <person name="Schloemann M."/>
            <person name="Johnson B.D."/>
            <person name="Daniel R."/>
            <person name="Muehling M."/>
        </authorList>
    </citation>
    <scope>NUCLEOTIDE SEQUENCE [LARGE SCALE GENOMIC DNA]</scope>
    <source>
        <strain evidence="2 3">Py-F3</strain>
    </source>
</reference>
<dbReference type="Gene3D" id="1.10.10.10">
    <property type="entry name" value="Winged helix-like DNA-binding domain superfamily/Winged helix DNA-binding domain"/>
    <property type="match status" value="1"/>
</dbReference>
<dbReference type="PANTHER" id="PTHR33164:SF101">
    <property type="entry name" value="TRANSCRIPTIONAL REPRESSOR MPRA"/>
    <property type="match status" value="1"/>
</dbReference>
<dbReference type="InterPro" id="IPR039422">
    <property type="entry name" value="MarR/SlyA-like"/>
</dbReference>
<dbReference type="PANTHER" id="PTHR33164">
    <property type="entry name" value="TRANSCRIPTIONAL REGULATOR, MARR FAMILY"/>
    <property type="match status" value="1"/>
</dbReference>
<dbReference type="GO" id="GO:0006950">
    <property type="term" value="P:response to stress"/>
    <property type="evidence" value="ECO:0007669"/>
    <property type="project" value="TreeGrafter"/>
</dbReference>
<gene>
    <name evidence="2" type="primary">mhqR1</name>
    <name evidence="2" type="ORF">AXFE_16770</name>
</gene>
<dbReference type="PATRIC" id="fig|1280514.3.peg.2200"/>
<dbReference type="PROSITE" id="PS50995">
    <property type="entry name" value="HTH_MARR_2"/>
    <property type="match status" value="1"/>
</dbReference>
<evidence type="ECO:0000313" key="2">
    <source>
        <dbReference type="EMBL" id="KJF17464.1"/>
    </source>
</evidence>
<name>A0A0D8HHY6_9ACTN</name>
<dbReference type="AlphaFoldDB" id="A0A0D8HHY6"/>
<keyword evidence="3" id="KW-1185">Reference proteome</keyword>
<dbReference type="EMBL" id="JXYS01000040">
    <property type="protein sequence ID" value="KJF17464.1"/>
    <property type="molecule type" value="Genomic_DNA"/>
</dbReference>
<evidence type="ECO:0000259" key="1">
    <source>
        <dbReference type="PROSITE" id="PS50995"/>
    </source>
</evidence>
<dbReference type="STRING" id="1280514.AXFE_16770"/>
<dbReference type="InterPro" id="IPR036390">
    <property type="entry name" value="WH_DNA-bd_sf"/>
</dbReference>